<gene>
    <name evidence="2" type="ORF">GCM10011531_08840</name>
</gene>
<dbReference type="AlphaFoldDB" id="A0A8J2TN93"/>
<dbReference type="Proteomes" id="UP000598120">
    <property type="component" value="Unassembled WGS sequence"/>
</dbReference>
<dbReference type="RefSeq" id="WP_188605121.1">
    <property type="nucleotide sequence ID" value="NZ_BMIC01000001.1"/>
</dbReference>
<organism evidence="2 3">
    <name type="scientific">Aquaticitalea lipolytica</name>
    <dbReference type="NCBI Taxonomy" id="1247562"/>
    <lineage>
        <taxon>Bacteria</taxon>
        <taxon>Pseudomonadati</taxon>
        <taxon>Bacteroidota</taxon>
        <taxon>Flavobacteriia</taxon>
        <taxon>Flavobacteriales</taxon>
        <taxon>Flavobacteriaceae</taxon>
        <taxon>Aquaticitalea</taxon>
    </lineage>
</organism>
<feature type="transmembrane region" description="Helical" evidence="1">
    <location>
        <begin position="7"/>
        <end position="25"/>
    </location>
</feature>
<keyword evidence="1" id="KW-0472">Membrane</keyword>
<protein>
    <submittedName>
        <fullName evidence="2">Uncharacterized protein</fullName>
    </submittedName>
</protein>
<sequence length="61" mass="7764">MLQKIIQYAYLFIAVFFSYETYRNWNVDRERAYMLLFFAVLAVFMYFFKKYFRKKMDNNKQ</sequence>
<evidence type="ECO:0000313" key="3">
    <source>
        <dbReference type="Proteomes" id="UP000598120"/>
    </source>
</evidence>
<keyword evidence="1" id="KW-0812">Transmembrane</keyword>
<evidence type="ECO:0000313" key="2">
    <source>
        <dbReference type="EMBL" id="GFZ80969.1"/>
    </source>
</evidence>
<keyword evidence="1" id="KW-1133">Transmembrane helix</keyword>
<accession>A0A8J2TN93</accession>
<evidence type="ECO:0000256" key="1">
    <source>
        <dbReference type="SAM" id="Phobius"/>
    </source>
</evidence>
<reference evidence="2 3" key="1">
    <citation type="journal article" date="2014" name="Int. J. Syst. Evol. Microbiol.">
        <title>Complete genome sequence of Corynebacterium casei LMG S-19264T (=DSM 44701T), isolated from a smear-ripened cheese.</title>
        <authorList>
            <consortium name="US DOE Joint Genome Institute (JGI-PGF)"/>
            <person name="Walter F."/>
            <person name="Albersmeier A."/>
            <person name="Kalinowski J."/>
            <person name="Ruckert C."/>
        </authorList>
    </citation>
    <scope>NUCLEOTIDE SEQUENCE [LARGE SCALE GENOMIC DNA]</scope>
    <source>
        <strain evidence="2 3">CGMCC 1.15295</strain>
    </source>
</reference>
<feature type="transmembrane region" description="Helical" evidence="1">
    <location>
        <begin position="31"/>
        <end position="48"/>
    </location>
</feature>
<dbReference type="EMBL" id="BMIC01000001">
    <property type="protein sequence ID" value="GFZ80969.1"/>
    <property type="molecule type" value="Genomic_DNA"/>
</dbReference>
<proteinExistence type="predicted"/>
<name>A0A8J2TN93_9FLAO</name>
<keyword evidence="3" id="KW-1185">Reference proteome</keyword>
<comment type="caution">
    <text evidence="2">The sequence shown here is derived from an EMBL/GenBank/DDBJ whole genome shotgun (WGS) entry which is preliminary data.</text>
</comment>